<feature type="transmembrane region" description="Helical" evidence="1">
    <location>
        <begin position="343"/>
        <end position="359"/>
    </location>
</feature>
<dbReference type="Proteomes" id="UP000384372">
    <property type="component" value="Unassembled WGS sequence"/>
</dbReference>
<feature type="transmembrane region" description="Helical" evidence="1">
    <location>
        <begin position="122"/>
        <end position="142"/>
    </location>
</feature>
<protein>
    <recommendedName>
        <fullName evidence="4">O-antigen ligase domain-containing protein</fullName>
    </recommendedName>
</protein>
<feature type="transmembrane region" description="Helical" evidence="1">
    <location>
        <begin position="311"/>
        <end position="331"/>
    </location>
</feature>
<feature type="transmembrane region" description="Helical" evidence="1">
    <location>
        <begin position="34"/>
        <end position="51"/>
    </location>
</feature>
<gene>
    <name evidence="2" type="ORF">F7D20_11895</name>
</gene>
<evidence type="ECO:0000256" key="1">
    <source>
        <dbReference type="SAM" id="Phobius"/>
    </source>
</evidence>
<organism evidence="2 3">
    <name type="scientific">Segatella copri</name>
    <dbReference type="NCBI Taxonomy" id="165179"/>
    <lineage>
        <taxon>Bacteria</taxon>
        <taxon>Pseudomonadati</taxon>
        <taxon>Bacteroidota</taxon>
        <taxon>Bacteroidia</taxon>
        <taxon>Bacteroidales</taxon>
        <taxon>Prevotellaceae</taxon>
        <taxon>Segatella</taxon>
    </lineage>
</organism>
<keyword evidence="3" id="KW-1185">Reference proteome</keyword>
<keyword evidence="1" id="KW-0472">Membrane</keyword>
<dbReference type="EMBL" id="VZAD01000091">
    <property type="protein sequence ID" value="MQP12638.1"/>
    <property type="molecule type" value="Genomic_DNA"/>
</dbReference>
<dbReference type="RefSeq" id="WP_158464220.1">
    <property type="nucleotide sequence ID" value="NZ_VZAD01000091.1"/>
</dbReference>
<evidence type="ECO:0000313" key="3">
    <source>
        <dbReference type="Proteomes" id="UP000384372"/>
    </source>
</evidence>
<feature type="transmembrane region" description="Helical" evidence="1">
    <location>
        <begin position="148"/>
        <end position="164"/>
    </location>
</feature>
<feature type="transmembrane region" description="Helical" evidence="1">
    <location>
        <begin position="63"/>
        <end position="87"/>
    </location>
</feature>
<proteinExistence type="predicted"/>
<evidence type="ECO:0000313" key="2">
    <source>
        <dbReference type="EMBL" id="MQP12638.1"/>
    </source>
</evidence>
<comment type="caution">
    <text evidence="2">The sequence shown here is derived from an EMBL/GenBank/DDBJ whole genome shotgun (WGS) entry which is preliminary data.</text>
</comment>
<reference evidence="2 3" key="1">
    <citation type="submission" date="2019-09" db="EMBL/GenBank/DDBJ databases">
        <title>Distinct polysaccharide growth profiles of human intestinal Prevotella copri isolates.</title>
        <authorList>
            <person name="Fehlner-Peach H."/>
            <person name="Magnabosco C."/>
            <person name="Raghavan V."/>
            <person name="Scher J.U."/>
            <person name="Tett A."/>
            <person name="Cox L.M."/>
            <person name="Gottsegen C."/>
            <person name="Watters A."/>
            <person name="Wiltshire- Gordon J.D."/>
            <person name="Segata N."/>
            <person name="Bonneau R."/>
            <person name="Littman D.R."/>
        </authorList>
    </citation>
    <scope>NUCLEOTIDE SEQUENCE [LARGE SCALE GENOMIC DNA]</scope>
    <source>
        <strain evidence="3">iAQ1173</strain>
    </source>
</reference>
<feature type="transmembrane region" description="Helical" evidence="1">
    <location>
        <begin position="365"/>
        <end position="386"/>
    </location>
</feature>
<feature type="transmembrane region" description="Helical" evidence="1">
    <location>
        <begin position="210"/>
        <end position="231"/>
    </location>
</feature>
<evidence type="ECO:0008006" key="4">
    <source>
        <dbReference type="Google" id="ProtNLM"/>
    </source>
</evidence>
<keyword evidence="1" id="KW-1133">Transmembrane helix</keyword>
<name>A0A6A7WE89_9BACT</name>
<dbReference type="OrthoDB" id="1100198at2"/>
<dbReference type="AlphaFoldDB" id="A0A6A7WE89"/>
<feature type="transmembrane region" description="Helical" evidence="1">
    <location>
        <begin position="93"/>
        <end position="110"/>
    </location>
</feature>
<feature type="transmembrane region" description="Helical" evidence="1">
    <location>
        <begin position="7"/>
        <end position="28"/>
    </location>
</feature>
<keyword evidence="1" id="KW-0812">Transmembrane</keyword>
<accession>A0A6A7WE89</accession>
<sequence length="398" mass="45769">MKGIAKFYTWFWIIYFPVCIAFTVTINFDWSDEILTVLLLGYAFVKLRFLVKDKSRTTEINIYIGLMIFYLVYSLLIQVTTFRGIYLDFLQQLRPYAVFYLTWMLAPQFNDRQKMQIKKVMLLSFFGYLIAFKFKPSLVTPYGGEESAALGQIALCCAMVYYLFSKQTKRNRNIAILIMLLGLISGKSKYFGECVVFIALVIFVKSKINFTSVSTLLKVAALGCVVIFFTWTKFNAYYVEGFQTDAAEMARPLTYETGVKIMFQDYIPFGSGLGSFGTAAAAKEYSPLYFKYQLNNIWGLDPSNPMFLADAFYPTLAEFGIVGLFFFLWFWKRRLWECNKIPNIVYYRMALMAILALALESTADSSYLSGKGMGYFMVLALCLNSGRQQMNCSKRSLR</sequence>